<reference evidence="2 3" key="1">
    <citation type="submission" date="2019-02" db="EMBL/GenBank/DDBJ databases">
        <title>Deep-cultivation of Planctomycetes and their phenomic and genomic characterization uncovers novel biology.</title>
        <authorList>
            <person name="Wiegand S."/>
            <person name="Jogler M."/>
            <person name="Boedeker C."/>
            <person name="Pinto D."/>
            <person name="Vollmers J."/>
            <person name="Rivas-Marin E."/>
            <person name="Kohn T."/>
            <person name="Peeters S.H."/>
            <person name="Heuer A."/>
            <person name="Rast P."/>
            <person name="Oberbeckmann S."/>
            <person name="Bunk B."/>
            <person name="Jeske O."/>
            <person name="Meyerdierks A."/>
            <person name="Storesund J.E."/>
            <person name="Kallscheuer N."/>
            <person name="Luecker S."/>
            <person name="Lage O.M."/>
            <person name="Pohl T."/>
            <person name="Merkel B.J."/>
            <person name="Hornburger P."/>
            <person name="Mueller R.-W."/>
            <person name="Bruemmer F."/>
            <person name="Labrenz M."/>
            <person name="Spormann A.M."/>
            <person name="Op den Camp H."/>
            <person name="Overmann J."/>
            <person name="Amann R."/>
            <person name="Jetten M.S.M."/>
            <person name="Mascher T."/>
            <person name="Medema M.H."/>
            <person name="Devos D.P."/>
            <person name="Kaster A.-K."/>
            <person name="Ovreas L."/>
            <person name="Rohde M."/>
            <person name="Galperin M.Y."/>
            <person name="Jogler C."/>
        </authorList>
    </citation>
    <scope>NUCLEOTIDE SEQUENCE [LARGE SCALE GENOMIC DNA]</scope>
    <source>
        <strain evidence="2 3">Pan216</strain>
    </source>
</reference>
<proteinExistence type="predicted"/>
<dbReference type="Proteomes" id="UP000317093">
    <property type="component" value="Chromosome"/>
</dbReference>
<sequence>MRTDMEWWTEVRRRVLTGELSKRGACREYDLGWHTLTKILTHAEPPGYRLSRPRRRPKLEPFLPIIHRILEEDGKQPPKQRHTAKRIFERLRDEHGYDGGETIVKDAVRAWRQSRREVFVPLSHPPGEAQVDFGEATVRVAGEPTKVALFVMTLPYSGAIFIQVFPRECTETFHEGHVRAFSFLGGVPKRISYDNSAIAVTKVFPGRERMLTKEFLRFRSHYLFQEHFCLVRRANEKGHVERLLGFARRNFLVPVPDVTSLAVLNERLVVSCEKDLERRTRGKSSCKRDLLLDDRAAFLPLPKQRFEARRLVQASATNESLVRFDRNDYSVPVAYAHRRVTIVATVLEVRLIFEDRLVARHTRCWEREKTCYDPVHYLALLERKPGGFDVARPLEEWSLPDCFGLLRRRLEAEDDRHGTRSYIRVLRLLEKFPLKELTAAVEQALAIDVTDAESIRTILEHRADEPITVFSLDGRPHLARVHVPTTDVASYDVLLGGQAS</sequence>
<evidence type="ECO:0000313" key="3">
    <source>
        <dbReference type="Proteomes" id="UP000317093"/>
    </source>
</evidence>
<dbReference type="InterPro" id="IPR054353">
    <property type="entry name" value="IstA-like_C"/>
</dbReference>
<protein>
    <submittedName>
        <fullName evidence="2">Integrase core domain protein</fullName>
    </submittedName>
</protein>
<organism evidence="2 3">
    <name type="scientific">Kolteria novifilia</name>
    <dbReference type="NCBI Taxonomy" id="2527975"/>
    <lineage>
        <taxon>Bacteria</taxon>
        <taxon>Pseudomonadati</taxon>
        <taxon>Planctomycetota</taxon>
        <taxon>Planctomycetia</taxon>
        <taxon>Kolteriales</taxon>
        <taxon>Kolteriaceae</taxon>
        <taxon>Kolteria</taxon>
    </lineage>
</organism>
<dbReference type="NCBIfam" id="NF033546">
    <property type="entry name" value="transpos_IS21"/>
    <property type="match status" value="1"/>
</dbReference>
<dbReference type="GO" id="GO:0015074">
    <property type="term" value="P:DNA integration"/>
    <property type="evidence" value="ECO:0007669"/>
    <property type="project" value="InterPro"/>
</dbReference>
<name>A0A518AYZ7_9BACT</name>
<evidence type="ECO:0000313" key="2">
    <source>
        <dbReference type="EMBL" id="QDU59946.1"/>
    </source>
</evidence>
<dbReference type="KEGG" id="knv:Pan216_07810"/>
<dbReference type="PANTHER" id="PTHR35004:SF7">
    <property type="entry name" value="INTEGRASE PROTEIN"/>
    <property type="match status" value="1"/>
</dbReference>
<accession>A0A518AYZ7</accession>
<dbReference type="RefSeq" id="WP_419193226.1">
    <property type="nucleotide sequence ID" value="NZ_CP036279.1"/>
</dbReference>
<evidence type="ECO:0000259" key="1">
    <source>
        <dbReference type="PROSITE" id="PS50994"/>
    </source>
</evidence>
<dbReference type="AlphaFoldDB" id="A0A518AYZ7"/>
<gene>
    <name evidence="2" type="ORF">Pan216_07810</name>
</gene>
<feature type="domain" description="Integrase catalytic" evidence="1">
    <location>
        <begin position="122"/>
        <end position="310"/>
    </location>
</feature>
<dbReference type="PANTHER" id="PTHR35004">
    <property type="entry name" value="TRANSPOSASE RV3428C-RELATED"/>
    <property type="match status" value="1"/>
</dbReference>
<dbReference type="InterPro" id="IPR001584">
    <property type="entry name" value="Integrase_cat-core"/>
</dbReference>
<dbReference type="PROSITE" id="PS50994">
    <property type="entry name" value="INTEGRASE"/>
    <property type="match status" value="1"/>
</dbReference>
<dbReference type="EMBL" id="CP036279">
    <property type="protein sequence ID" value="QDU59946.1"/>
    <property type="molecule type" value="Genomic_DNA"/>
</dbReference>
<dbReference type="Pfam" id="PF22483">
    <property type="entry name" value="Mu-transpos_C_2"/>
    <property type="match status" value="1"/>
</dbReference>
<keyword evidence="3" id="KW-1185">Reference proteome</keyword>